<keyword evidence="6" id="KW-0418">Kinase</keyword>
<comment type="cofactor">
    <cofactor evidence="1">
        <name>Mg(2+)</name>
        <dbReference type="ChEBI" id="CHEBI:18420"/>
    </cofactor>
</comment>
<keyword evidence="11" id="KW-1208">Phospholipid metabolism</keyword>
<dbReference type="Pfam" id="PF19279">
    <property type="entry name" value="YegS_C"/>
    <property type="match status" value="1"/>
</dbReference>
<evidence type="ECO:0000256" key="3">
    <source>
        <dbReference type="ARBA" id="ARBA00022679"/>
    </source>
</evidence>
<dbReference type="GO" id="GO:0005524">
    <property type="term" value="F:ATP binding"/>
    <property type="evidence" value="ECO:0007669"/>
    <property type="project" value="UniProtKB-KW"/>
</dbReference>
<dbReference type="RefSeq" id="WP_111064368.1">
    <property type="nucleotide sequence ID" value="NZ_JBHUCU010000020.1"/>
</dbReference>
<evidence type="ECO:0000313" key="13">
    <source>
        <dbReference type="EMBL" id="PZE16006.1"/>
    </source>
</evidence>
<dbReference type="Gene3D" id="2.60.200.40">
    <property type="match status" value="1"/>
</dbReference>
<gene>
    <name evidence="13" type="ORF">DNU06_15270</name>
</gene>
<evidence type="ECO:0000256" key="8">
    <source>
        <dbReference type="ARBA" id="ARBA00022842"/>
    </source>
</evidence>
<evidence type="ECO:0000256" key="2">
    <source>
        <dbReference type="ARBA" id="ARBA00022516"/>
    </source>
</evidence>
<dbReference type="InterPro" id="IPR001206">
    <property type="entry name" value="Diacylglycerol_kinase_cat_dom"/>
</dbReference>
<dbReference type="Pfam" id="PF00781">
    <property type="entry name" value="DAGK_cat"/>
    <property type="match status" value="1"/>
</dbReference>
<organism evidence="13 14">
    <name type="scientific">Putridiphycobacter roseus</name>
    <dbReference type="NCBI Taxonomy" id="2219161"/>
    <lineage>
        <taxon>Bacteria</taxon>
        <taxon>Pseudomonadati</taxon>
        <taxon>Bacteroidota</taxon>
        <taxon>Flavobacteriia</taxon>
        <taxon>Flavobacteriales</taxon>
        <taxon>Crocinitomicaceae</taxon>
        <taxon>Putridiphycobacter</taxon>
    </lineage>
</organism>
<dbReference type="GO" id="GO:0016301">
    <property type="term" value="F:kinase activity"/>
    <property type="evidence" value="ECO:0007669"/>
    <property type="project" value="UniProtKB-KW"/>
</dbReference>
<dbReference type="PANTHER" id="PTHR12358">
    <property type="entry name" value="SPHINGOSINE KINASE"/>
    <property type="match status" value="1"/>
</dbReference>
<evidence type="ECO:0000256" key="5">
    <source>
        <dbReference type="ARBA" id="ARBA00022741"/>
    </source>
</evidence>
<protein>
    <recommendedName>
        <fullName evidence="12">DAGKc domain-containing protein</fullName>
    </recommendedName>
</protein>
<keyword evidence="9" id="KW-0443">Lipid metabolism</keyword>
<feature type="domain" description="DAGKc" evidence="12">
    <location>
        <begin position="1"/>
        <end position="127"/>
    </location>
</feature>
<keyword evidence="7" id="KW-0067">ATP-binding</keyword>
<dbReference type="GO" id="GO:0005886">
    <property type="term" value="C:plasma membrane"/>
    <property type="evidence" value="ECO:0007669"/>
    <property type="project" value="TreeGrafter"/>
</dbReference>
<dbReference type="InterPro" id="IPR045540">
    <property type="entry name" value="YegS/DAGK_C"/>
</dbReference>
<dbReference type="InterPro" id="IPR050187">
    <property type="entry name" value="Lipid_Phosphate_FormReg"/>
</dbReference>
<evidence type="ECO:0000256" key="11">
    <source>
        <dbReference type="ARBA" id="ARBA00023264"/>
    </source>
</evidence>
<accession>A0A2W1ND55</accession>
<evidence type="ECO:0000313" key="14">
    <source>
        <dbReference type="Proteomes" id="UP000249248"/>
    </source>
</evidence>
<keyword evidence="10" id="KW-0594">Phospholipid biosynthesis</keyword>
<evidence type="ECO:0000256" key="7">
    <source>
        <dbReference type="ARBA" id="ARBA00022840"/>
    </source>
</evidence>
<keyword evidence="2" id="KW-0444">Lipid biosynthesis</keyword>
<dbReference type="GO" id="GO:0046872">
    <property type="term" value="F:metal ion binding"/>
    <property type="evidence" value="ECO:0007669"/>
    <property type="project" value="UniProtKB-KW"/>
</dbReference>
<keyword evidence="4" id="KW-0479">Metal-binding</keyword>
<dbReference type="InterPro" id="IPR016064">
    <property type="entry name" value="NAD/diacylglycerol_kinase_sf"/>
</dbReference>
<dbReference type="InterPro" id="IPR017438">
    <property type="entry name" value="ATP-NAD_kinase_N"/>
</dbReference>
<dbReference type="GO" id="GO:0008654">
    <property type="term" value="P:phospholipid biosynthetic process"/>
    <property type="evidence" value="ECO:0007669"/>
    <property type="project" value="UniProtKB-KW"/>
</dbReference>
<keyword evidence="3" id="KW-0808">Transferase</keyword>
<comment type="caution">
    <text evidence="13">The sequence shown here is derived from an EMBL/GenBank/DDBJ whole genome shotgun (WGS) entry which is preliminary data.</text>
</comment>
<dbReference type="SUPFAM" id="SSF111331">
    <property type="entry name" value="NAD kinase/diacylglycerol kinase-like"/>
    <property type="match status" value="1"/>
</dbReference>
<evidence type="ECO:0000259" key="12">
    <source>
        <dbReference type="PROSITE" id="PS50146"/>
    </source>
</evidence>
<evidence type="ECO:0000256" key="10">
    <source>
        <dbReference type="ARBA" id="ARBA00023209"/>
    </source>
</evidence>
<dbReference type="Proteomes" id="UP000249248">
    <property type="component" value="Unassembled WGS sequence"/>
</dbReference>
<dbReference type="NCBIfam" id="TIGR00147">
    <property type="entry name" value="YegS/Rv2252/BmrU family lipid kinase"/>
    <property type="match status" value="1"/>
</dbReference>
<keyword evidence="8" id="KW-0460">Magnesium</keyword>
<keyword evidence="14" id="KW-1185">Reference proteome</keyword>
<evidence type="ECO:0000256" key="4">
    <source>
        <dbReference type="ARBA" id="ARBA00022723"/>
    </source>
</evidence>
<dbReference type="OrthoDB" id="9786026at2"/>
<proteinExistence type="predicted"/>
<evidence type="ECO:0000256" key="6">
    <source>
        <dbReference type="ARBA" id="ARBA00022777"/>
    </source>
</evidence>
<evidence type="ECO:0000256" key="1">
    <source>
        <dbReference type="ARBA" id="ARBA00001946"/>
    </source>
</evidence>
<dbReference type="PANTHER" id="PTHR12358:SF106">
    <property type="entry name" value="LIPID KINASE YEGS"/>
    <property type="match status" value="1"/>
</dbReference>
<keyword evidence="5" id="KW-0547">Nucleotide-binding</keyword>
<dbReference type="InterPro" id="IPR005218">
    <property type="entry name" value="Diacylglycerol/lipid_kinase"/>
</dbReference>
<dbReference type="AlphaFoldDB" id="A0A2W1ND55"/>
<dbReference type="Gene3D" id="3.40.50.10330">
    <property type="entry name" value="Probable inorganic polyphosphate/atp-NAD kinase, domain 1"/>
    <property type="match status" value="1"/>
</dbReference>
<evidence type="ECO:0000256" key="9">
    <source>
        <dbReference type="ARBA" id="ARBA00023098"/>
    </source>
</evidence>
<sequence>MKVAFIINSTRKLSKFATKVIALVDDSTELQGESYYTQSTKHAIEIANQIAFDTDLIVAVGGDGTCHEVINGIGLNQLSKIKLAVIPIGSGNDFSGQLFIKSPEEFLSKILNNSFQLVDIGIVKTESKKTLFLNVADIGFGAKVVELLNRQRNRGLGGKASYAIAILRTFFLHKKAYIELTGDDFEFKGKFLMVAFCNGSTFGHGLVINPDAKINNNKLNITVIGNVSVFAYLLNLNRLKKGVRINHPQVHYFETINTNIKINGEKQWMEADGELLGANVNAISIQPNAIELLN</sequence>
<dbReference type="EMBL" id="QKSB01000013">
    <property type="protein sequence ID" value="PZE16006.1"/>
    <property type="molecule type" value="Genomic_DNA"/>
</dbReference>
<name>A0A2W1ND55_9FLAO</name>
<reference evidence="13 14" key="1">
    <citation type="submission" date="2018-06" db="EMBL/GenBank/DDBJ databases">
        <title>The draft genome sequence of Crocinitomix sp. SM1701.</title>
        <authorList>
            <person name="Zhang X."/>
        </authorList>
    </citation>
    <scope>NUCLEOTIDE SEQUENCE [LARGE SCALE GENOMIC DNA]</scope>
    <source>
        <strain evidence="13 14">SM1701</strain>
    </source>
</reference>
<dbReference type="PROSITE" id="PS50146">
    <property type="entry name" value="DAGK"/>
    <property type="match status" value="1"/>
</dbReference>